<dbReference type="SMART" id="SM00337">
    <property type="entry name" value="BCL"/>
    <property type="match status" value="1"/>
</dbReference>
<gene>
    <name evidence="5" type="ORF">GPM918_LOCUS5902</name>
    <name evidence="6" type="ORF">SRO942_LOCUS5902</name>
</gene>
<keyword evidence="7" id="KW-1185">Reference proteome</keyword>
<dbReference type="Proteomes" id="UP000681722">
    <property type="component" value="Unassembled WGS sequence"/>
</dbReference>
<evidence type="ECO:0000313" key="7">
    <source>
        <dbReference type="Proteomes" id="UP000663829"/>
    </source>
</evidence>
<dbReference type="Proteomes" id="UP000663829">
    <property type="component" value="Unassembled WGS sequence"/>
</dbReference>
<dbReference type="AlphaFoldDB" id="A0A813VZV6"/>
<evidence type="ECO:0000259" key="4">
    <source>
        <dbReference type="SMART" id="SM00337"/>
    </source>
</evidence>
<accession>A0A813VZV6</accession>
<dbReference type="InterPro" id="IPR002475">
    <property type="entry name" value="Bcl2-like"/>
</dbReference>
<dbReference type="OrthoDB" id="6021377at2759"/>
<dbReference type="EMBL" id="CAJNOQ010000879">
    <property type="protein sequence ID" value="CAF0847641.1"/>
    <property type="molecule type" value="Genomic_DNA"/>
</dbReference>
<reference evidence="5" key="1">
    <citation type="submission" date="2021-02" db="EMBL/GenBank/DDBJ databases">
        <authorList>
            <person name="Nowell W R."/>
        </authorList>
    </citation>
    <scope>NUCLEOTIDE SEQUENCE</scope>
</reference>
<dbReference type="GO" id="GO:0005741">
    <property type="term" value="C:mitochondrial outer membrane"/>
    <property type="evidence" value="ECO:0007669"/>
    <property type="project" value="TreeGrafter"/>
</dbReference>
<sequence length="186" mass="21460">MGASEQNLLSVTTRSVVSDYIYWRLHNSTNIEIANILTTEPNRINILMRQLANESEIAYRFRSANIFPTDIPIIPANIHATFLDIVENLFSDGICNWGRIIMLISYSGMIALKCYEHNMPAMINLIIEWTEHYIDNDLKQWIDSQKAWDGFGKHFENNRRQSLSRFATIMGTIGVLTLGAMYMTRH</sequence>
<dbReference type="InterPro" id="IPR026298">
    <property type="entry name" value="Bcl-2_fam"/>
</dbReference>
<name>A0A813VZV6_9BILA</name>
<dbReference type="InterPro" id="IPR036834">
    <property type="entry name" value="Bcl-2-like_sf"/>
</dbReference>
<dbReference type="GO" id="GO:0008630">
    <property type="term" value="P:intrinsic apoptotic signaling pathway in response to DNA damage"/>
    <property type="evidence" value="ECO:0007669"/>
    <property type="project" value="TreeGrafter"/>
</dbReference>
<feature type="transmembrane region" description="Helical" evidence="3">
    <location>
        <begin position="163"/>
        <end position="183"/>
    </location>
</feature>
<evidence type="ECO:0000313" key="6">
    <source>
        <dbReference type="EMBL" id="CAF3635291.1"/>
    </source>
</evidence>
<dbReference type="PANTHER" id="PTHR11256">
    <property type="entry name" value="BCL-2 RELATED"/>
    <property type="match status" value="1"/>
</dbReference>
<evidence type="ECO:0000256" key="2">
    <source>
        <dbReference type="ARBA" id="ARBA00022703"/>
    </source>
</evidence>
<dbReference type="GO" id="GO:0097192">
    <property type="term" value="P:extrinsic apoptotic signaling pathway in absence of ligand"/>
    <property type="evidence" value="ECO:0007669"/>
    <property type="project" value="TreeGrafter"/>
</dbReference>
<dbReference type="InterPro" id="IPR046371">
    <property type="entry name" value="Bcl-2_BH1-3"/>
</dbReference>
<keyword evidence="3" id="KW-1133">Transmembrane helix</keyword>
<organism evidence="5 7">
    <name type="scientific">Didymodactylos carnosus</name>
    <dbReference type="NCBI Taxonomy" id="1234261"/>
    <lineage>
        <taxon>Eukaryota</taxon>
        <taxon>Metazoa</taxon>
        <taxon>Spiralia</taxon>
        <taxon>Gnathifera</taxon>
        <taxon>Rotifera</taxon>
        <taxon>Eurotatoria</taxon>
        <taxon>Bdelloidea</taxon>
        <taxon>Philodinida</taxon>
        <taxon>Philodinidae</taxon>
        <taxon>Didymodactylos</taxon>
    </lineage>
</organism>
<dbReference type="Gene3D" id="1.10.437.10">
    <property type="entry name" value="Blc2-like"/>
    <property type="match status" value="1"/>
</dbReference>
<comment type="caution">
    <text evidence="5">The sequence shown here is derived from an EMBL/GenBank/DDBJ whole genome shotgun (WGS) entry which is preliminary data.</text>
</comment>
<protein>
    <recommendedName>
        <fullName evidence="4">Bcl-2 Bcl-2 homology region 1-3 domain-containing protein</fullName>
    </recommendedName>
</protein>
<dbReference type="PROSITE" id="PS50062">
    <property type="entry name" value="BCL2_FAMILY"/>
    <property type="match status" value="1"/>
</dbReference>
<evidence type="ECO:0000256" key="3">
    <source>
        <dbReference type="SAM" id="Phobius"/>
    </source>
</evidence>
<dbReference type="PRINTS" id="PR01862">
    <property type="entry name" value="BCL2FAMILY"/>
</dbReference>
<dbReference type="CDD" id="cd06845">
    <property type="entry name" value="Bcl-2_like"/>
    <property type="match status" value="1"/>
</dbReference>
<dbReference type="SUPFAM" id="SSF56854">
    <property type="entry name" value="Bcl-2 inhibitors of programmed cell death"/>
    <property type="match status" value="1"/>
</dbReference>
<dbReference type="EMBL" id="CAJOBC010000879">
    <property type="protein sequence ID" value="CAF3635291.1"/>
    <property type="molecule type" value="Genomic_DNA"/>
</dbReference>
<evidence type="ECO:0000313" key="5">
    <source>
        <dbReference type="EMBL" id="CAF0847641.1"/>
    </source>
</evidence>
<dbReference type="GO" id="GO:0001836">
    <property type="term" value="P:release of cytochrome c from mitochondria"/>
    <property type="evidence" value="ECO:0007669"/>
    <property type="project" value="TreeGrafter"/>
</dbReference>
<dbReference type="Pfam" id="PF00452">
    <property type="entry name" value="Bcl-2"/>
    <property type="match status" value="1"/>
</dbReference>
<keyword evidence="2" id="KW-0053">Apoptosis</keyword>
<dbReference type="PANTHER" id="PTHR11256:SF50">
    <property type="entry name" value="APOPTOSIS REGULATOR CED-9"/>
    <property type="match status" value="1"/>
</dbReference>
<evidence type="ECO:0000256" key="1">
    <source>
        <dbReference type="ARBA" id="ARBA00009458"/>
    </source>
</evidence>
<keyword evidence="3" id="KW-0472">Membrane</keyword>
<dbReference type="GO" id="GO:0051400">
    <property type="term" value="F:BH domain binding"/>
    <property type="evidence" value="ECO:0007669"/>
    <property type="project" value="TreeGrafter"/>
</dbReference>
<comment type="similarity">
    <text evidence="1">Belongs to the Bcl-2 family.</text>
</comment>
<feature type="domain" description="Bcl-2 Bcl-2 homology region 1-3" evidence="4">
    <location>
        <begin position="48"/>
        <end position="148"/>
    </location>
</feature>
<proteinExistence type="inferred from homology"/>
<dbReference type="GO" id="GO:0042981">
    <property type="term" value="P:regulation of apoptotic process"/>
    <property type="evidence" value="ECO:0007669"/>
    <property type="project" value="InterPro"/>
</dbReference>
<keyword evidence="3" id="KW-0812">Transmembrane</keyword>